<name>A0AAU8IR05_9ACTN</name>
<dbReference type="InterPro" id="IPR029016">
    <property type="entry name" value="GAF-like_dom_sf"/>
</dbReference>
<protein>
    <submittedName>
        <fullName evidence="2">GAF and ANTAR domain-containing protein</fullName>
    </submittedName>
</protein>
<accession>A0AAU8IR05</accession>
<dbReference type="AlphaFoldDB" id="A0AAU8IR05"/>
<sequence>MDLRGDLPAQAAVAWQRAARARASAERAFRIAERYDSMSGGSADFTFKRLAGVHRTTGSRHQVAAELLEAHARRVGRWVGGPLPLFMTGVAEACGSRSVAVTLVDNDHHQVATASSDQSSSDAQELEYVLGEGPVQDAVEARAPVEASGAALSGRWPGYGPALAALGIGQVVAVPLEAPGECIGALAVFDPPREAASTVLFSRIADALTRSVLLDGDAVAALFSGIDYRAVVHQAAGVVAVQLDCSVDDALEMVKARAFADGRAIGDVAADIVNRQLKLG</sequence>
<proteinExistence type="predicted"/>
<dbReference type="EMBL" id="CP159534">
    <property type="protein sequence ID" value="XCJ70527.1"/>
    <property type="molecule type" value="Genomic_DNA"/>
</dbReference>
<dbReference type="GO" id="GO:0003723">
    <property type="term" value="F:RNA binding"/>
    <property type="evidence" value="ECO:0007669"/>
    <property type="project" value="InterPro"/>
</dbReference>
<dbReference type="Pfam" id="PF01590">
    <property type="entry name" value="GAF"/>
    <property type="match status" value="1"/>
</dbReference>
<reference evidence="2" key="1">
    <citation type="submission" date="2024-06" db="EMBL/GenBank/DDBJ databases">
        <title>Streptomyces sp. strain HUAS MG91 genome sequences.</title>
        <authorList>
            <person name="Mo P."/>
        </authorList>
    </citation>
    <scope>NUCLEOTIDE SEQUENCE</scope>
    <source>
        <strain evidence="2">HUAS MG91</strain>
    </source>
</reference>
<dbReference type="InterPro" id="IPR005561">
    <property type="entry name" value="ANTAR"/>
</dbReference>
<dbReference type="KEGG" id="stac:ABII15_11315"/>
<gene>
    <name evidence="2" type="ORF">ABII15_11315</name>
</gene>
<feature type="domain" description="ANTAR" evidence="1">
    <location>
        <begin position="218"/>
        <end position="273"/>
    </location>
</feature>
<evidence type="ECO:0000259" key="1">
    <source>
        <dbReference type="SMART" id="SM01012"/>
    </source>
</evidence>
<organism evidence="2">
    <name type="scientific">Streptomyces tabacisoli</name>
    <dbReference type="NCBI Taxonomy" id="3156398"/>
    <lineage>
        <taxon>Bacteria</taxon>
        <taxon>Bacillati</taxon>
        <taxon>Actinomycetota</taxon>
        <taxon>Actinomycetes</taxon>
        <taxon>Kitasatosporales</taxon>
        <taxon>Streptomycetaceae</taxon>
        <taxon>Streptomyces</taxon>
    </lineage>
</organism>
<evidence type="ECO:0000313" key="2">
    <source>
        <dbReference type="EMBL" id="XCJ70527.1"/>
    </source>
</evidence>
<dbReference type="RefSeq" id="WP_353942167.1">
    <property type="nucleotide sequence ID" value="NZ_CP159534.1"/>
</dbReference>
<dbReference type="Gene3D" id="3.30.450.40">
    <property type="match status" value="1"/>
</dbReference>
<dbReference type="SUPFAM" id="SSF55781">
    <property type="entry name" value="GAF domain-like"/>
    <property type="match status" value="1"/>
</dbReference>
<dbReference type="SMART" id="SM01012">
    <property type="entry name" value="ANTAR"/>
    <property type="match status" value="1"/>
</dbReference>
<dbReference type="InterPro" id="IPR003018">
    <property type="entry name" value="GAF"/>
</dbReference>